<evidence type="ECO:0000259" key="2">
    <source>
        <dbReference type="Pfam" id="PF03551"/>
    </source>
</evidence>
<dbReference type="InterPro" id="IPR036388">
    <property type="entry name" value="WH-like_DNA-bd_sf"/>
</dbReference>
<organism evidence="3 4">
    <name type="scientific">Catenulispora yoronensis</name>
    <dbReference type="NCBI Taxonomy" id="450799"/>
    <lineage>
        <taxon>Bacteria</taxon>
        <taxon>Bacillati</taxon>
        <taxon>Actinomycetota</taxon>
        <taxon>Actinomycetes</taxon>
        <taxon>Catenulisporales</taxon>
        <taxon>Catenulisporaceae</taxon>
        <taxon>Catenulispora</taxon>
    </lineage>
</organism>
<dbReference type="RefSeq" id="WP_344672185.1">
    <property type="nucleotide sequence ID" value="NZ_BAAAQN010000112.1"/>
</dbReference>
<gene>
    <name evidence="3" type="ORF">GCM10009839_92940</name>
</gene>
<dbReference type="InterPro" id="IPR005149">
    <property type="entry name" value="Tscrpt_reg_PadR_N"/>
</dbReference>
<reference evidence="4" key="1">
    <citation type="journal article" date="2019" name="Int. J. Syst. Evol. Microbiol.">
        <title>The Global Catalogue of Microorganisms (GCM) 10K type strain sequencing project: providing services to taxonomists for standard genome sequencing and annotation.</title>
        <authorList>
            <consortium name="The Broad Institute Genomics Platform"/>
            <consortium name="The Broad Institute Genome Sequencing Center for Infectious Disease"/>
            <person name="Wu L."/>
            <person name="Ma J."/>
        </authorList>
    </citation>
    <scope>NUCLEOTIDE SEQUENCE [LARGE SCALE GENOMIC DNA]</scope>
    <source>
        <strain evidence="4">JCM 16014</strain>
    </source>
</reference>
<dbReference type="Proteomes" id="UP001500751">
    <property type="component" value="Unassembled WGS sequence"/>
</dbReference>
<feature type="region of interest" description="Disordered" evidence="1">
    <location>
        <begin position="122"/>
        <end position="175"/>
    </location>
</feature>
<evidence type="ECO:0000313" key="4">
    <source>
        <dbReference type="Proteomes" id="UP001500751"/>
    </source>
</evidence>
<protein>
    <recommendedName>
        <fullName evidence="2">Transcription regulator PadR N-terminal domain-containing protein</fullName>
    </recommendedName>
</protein>
<accession>A0ABP5HA08</accession>
<dbReference type="EMBL" id="BAAAQN010000112">
    <property type="protein sequence ID" value="GAA2066547.1"/>
    <property type="molecule type" value="Genomic_DNA"/>
</dbReference>
<feature type="compositionally biased region" description="Basic and acidic residues" evidence="1">
    <location>
        <begin position="122"/>
        <end position="138"/>
    </location>
</feature>
<feature type="domain" description="Transcription regulator PadR N-terminal" evidence="2">
    <location>
        <begin position="14"/>
        <end position="83"/>
    </location>
</feature>
<feature type="compositionally biased region" description="Basic and acidic residues" evidence="1">
    <location>
        <begin position="148"/>
        <end position="159"/>
    </location>
</feature>
<keyword evidence="4" id="KW-1185">Reference proteome</keyword>
<dbReference type="PANTHER" id="PTHR43252">
    <property type="entry name" value="TRANSCRIPTIONAL REGULATOR YQJI"/>
    <property type="match status" value="1"/>
</dbReference>
<dbReference type="SUPFAM" id="SSF46785">
    <property type="entry name" value="Winged helix' DNA-binding domain"/>
    <property type="match status" value="1"/>
</dbReference>
<dbReference type="PANTHER" id="PTHR43252:SF7">
    <property type="entry name" value="TRANSCRIPTIONAL REGULATOR YQJI"/>
    <property type="match status" value="1"/>
</dbReference>
<dbReference type="Pfam" id="PF03551">
    <property type="entry name" value="PadR"/>
    <property type="match status" value="1"/>
</dbReference>
<evidence type="ECO:0000256" key="1">
    <source>
        <dbReference type="SAM" id="MobiDB-lite"/>
    </source>
</evidence>
<evidence type="ECO:0000313" key="3">
    <source>
        <dbReference type="EMBL" id="GAA2066547.1"/>
    </source>
</evidence>
<proteinExistence type="predicted"/>
<name>A0ABP5HA08_9ACTN</name>
<comment type="caution">
    <text evidence="3">The sequence shown here is derived from an EMBL/GenBank/DDBJ whole genome shotgun (WGS) entry which is preliminary data.</text>
</comment>
<dbReference type="InterPro" id="IPR036390">
    <property type="entry name" value="WH_DNA-bd_sf"/>
</dbReference>
<sequence length="288" mass="33606">MAPVFGHGRLRLYLLKLLAESPKHGYEIIQQLKERFQGLYAPSAGTVYPRLSRLESEGLIRHETDERGRKVYHITDAGRAELEARADDMAALEAEIRESVSSLAEEIRDEVKESARHIQEELRAAAAEARSESSKRPTFDTGGAGRGRPGDHHGPEHPSAHPSAHPPADRSQWSKDEWREWKRAQHDWKEQWKDQWAAQWREHWQDEAARWQRVAQDSVDDWTGRRSRDRADREQLDELRSTFMRFRDEVRTMARERRPDIPVTQDQLNAAREVLERAARELRDIFRG</sequence>
<dbReference type="Gene3D" id="1.10.10.10">
    <property type="entry name" value="Winged helix-like DNA-binding domain superfamily/Winged helix DNA-binding domain"/>
    <property type="match status" value="1"/>
</dbReference>